<dbReference type="EC" id="3.4.11.5" evidence="2"/>
<keyword evidence="2" id="KW-0378">Hydrolase</keyword>
<dbReference type="Proteomes" id="UP000095706">
    <property type="component" value="Unassembled WGS sequence"/>
</dbReference>
<dbReference type="InterPro" id="IPR029058">
    <property type="entry name" value="AB_hydrolase_fold"/>
</dbReference>
<dbReference type="EMBL" id="CYYV01000001">
    <property type="protein sequence ID" value="CUN48200.1"/>
    <property type="molecule type" value="Genomic_DNA"/>
</dbReference>
<dbReference type="RefSeq" id="WP_055225945.1">
    <property type="nucleotide sequence ID" value="NZ_CAXSRP010000010.1"/>
</dbReference>
<proteinExistence type="predicted"/>
<dbReference type="PANTHER" id="PTHR46438">
    <property type="entry name" value="ALPHA/BETA-HYDROLASES SUPERFAMILY PROTEIN"/>
    <property type="match status" value="1"/>
</dbReference>
<dbReference type="Pfam" id="PF12697">
    <property type="entry name" value="Abhydrolase_6"/>
    <property type="match status" value="1"/>
</dbReference>
<protein>
    <submittedName>
        <fullName evidence="2">Proline iminopeptidase</fullName>
        <ecNumber evidence="2">3.4.11.5</ecNumber>
    </submittedName>
</protein>
<feature type="domain" description="AB hydrolase-1" evidence="1">
    <location>
        <begin position="71"/>
        <end position="310"/>
    </location>
</feature>
<accession>A0A173XA98</accession>
<sequence>MKHSKKLVTLSVLTTMSGAAIYFLNKTLDTAAIRKNLLAATEKEIFSWQFGDIFYTKKGTGTPMLLLHDLHCASSGREWQYIEDTLAQDHTVYTLDLLGCGRSDKPAITYTNFLYVQLIVTFIKQVIGCPTDVIASGLSGSFVVTACNTAPKCFGRIMMINPTDLAKLNKIPDKRSRFLKRMIELPLVGTLLYHTLTGRSNIELLFTESYYHNPFHRSPEDVDAFYESAHLQSSAGKYLFASLAGNYVNLNIGHALKHIDNSIFLIGGEEEPGIAETFALYTALNTSIETQILPKTKHMPQMEAPQALLDQIQIFFAPVQ</sequence>
<evidence type="ECO:0000313" key="2">
    <source>
        <dbReference type="EMBL" id="CUN48200.1"/>
    </source>
</evidence>
<keyword evidence="2" id="KW-0645">Protease</keyword>
<dbReference type="InterPro" id="IPR000073">
    <property type="entry name" value="AB_hydrolase_1"/>
</dbReference>
<dbReference type="GO" id="GO:0004177">
    <property type="term" value="F:aminopeptidase activity"/>
    <property type="evidence" value="ECO:0007669"/>
    <property type="project" value="UniProtKB-KW"/>
</dbReference>
<name>A0A173XA98_9FIRM</name>
<organism evidence="2 3">
    <name type="scientific">Fusicatenibacter saccharivorans</name>
    <dbReference type="NCBI Taxonomy" id="1150298"/>
    <lineage>
        <taxon>Bacteria</taxon>
        <taxon>Bacillati</taxon>
        <taxon>Bacillota</taxon>
        <taxon>Clostridia</taxon>
        <taxon>Lachnospirales</taxon>
        <taxon>Lachnospiraceae</taxon>
        <taxon>Fusicatenibacter</taxon>
    </lineage>
</organism>
<keyword evidence="2" id="KW-0031">Aminopeptidase</keyword>
<gene>
    <name evidence="2" type="primary">pip</name>
    <name evidence="2" type="ORF">ERS852406_00286</name>
</gene>
<dbReference type="AlphaFoldDB" id="A0A173XA98"/>
<dbReference type="SUPFAM" id="SSF53474">
    <property type="entry name" value="alpha/beta-Hydrolases"/>
    <property type="match status" value="1"/>
</dbReference>
<reference evidence="2 3" key="1">
    <citation type="submission" date="2015-09" db="EMBL/GenBank/DDBJ databases">
        <authorList>
            <consortium name="Pathogen Informatics"/>
        </authorList>
    </citation>
    <scope>NUCLEOTIDE SEQUENCE [LARGE SCALE GENOMIC DNA]</scope>
    <source>
        <strain evidence="2 3">2789STDY5608849</strain>
    </source>
</reference>
<evidence type="ECO:0000313" key="3">
    <source>
        <dbReference type="Proteomes" id="UP000095706"/>
    </source>
</evidence>
<dbReference type="PANTHER" id="PTHR46438:SF2">
    <property type="entry name" value="ALPHA_BETA-HYDROLASES SUPERFAMILY PROTEIN"/>
    <property type="match status" value="1"/>
</dbReference>
<evidence type="ECO:0000259" key="1">
    <source>
        <dbReference type="Pfam" id="PF12697"/>
    </source>
</evidence>
<dbReference type="Gene3D" id="3.40.50.1820">
    <property type="entry name" value="alpha/beta hydrolase"/>
    <property type="match status" value="1"/>
</dbReference>